<dbReference type="RefSeq" id="WP_070014359.1">
    <property type="nucleotide sequence ID" value="NZ_LJGW01000005.1"/>
</dbReference>
<feature type="domain" description="IclR-ED" evidence="5">
    <location>
        <begin position="77"/>
        <end position="247"/>
    </location>
</feature>
<organism evidence="6 7">
    <name type="scientific">Streptomyces nanshensis</name>
    <dbReference type="NCBI Taxonomy" id="518642"/>
    <lineage>
        <taxon>Bacteria</taxon>
        <taxon>Bacillati</taxon>
        <taxon>Actinomycetota</taxon>
        <taxon>Actinomycetes</taxon>
        <taxon>Kitasatosporales</taxon>
        <taxon>Streptomycetaceae</taxon>
        <taxon>Streptomyces</taxon>
    </lineage>
</organism>
<dbReference type="InterPro" id="IPR005471">
    <property type="entry name" value="Tscrpt_reg_IclR_N"/>
</dbReference>
<dbReference type="SUPFAM" id="SSF55781">
    <property type="entry name" value="GAF domain-like"/>
    <property type="match status" value="1"/>
</dbReference>
<evidence type="ECO:0000256" key="1">
    <source>
        <dbReference type="ARBA" id="ARBA00023015"/>
    </source>
</evidence>
<evidence type="ECO:0000259" key="4">
    <source>
        <dbReference type="PROSITE" id="PS51077"/>
    </source>
</evidence>
<dbReference type="PANTHER" id="PTHR30136">
    <property type="entry name" value="HELIX-TURN-HELIX TRANSCRIPTIONAL REGULATOR, ICLR FAMILY"/>
    <property type="match status" value="1"/>
</dbReference>
<feature type="domain" description="HTH iclR-type" evidence="4">
    <location>
        <begin position="12"/>
        <end position="73"/>
    </location>
</feature>
<evidence type="ECO:0000259" key="5">
    <source>
        <dbReference type="PROSITE" id="PS51078"/>
    </source>
</evidence>
<keyword evidence="7" id="KW-1185">Reference proteome</keyword>
<sequence>DGGGADGGGAAGGPLRKAFAVLESMANASRPLTLSELSRLLNLPKSSLHRLMHILTDLGLVVRTESKYYVLGDYLYELTAAGGSAKAQSLSHTVTPFLIELFQLTGKIVSVGMLSGTTVQHVGTLYGPEHKRLARALREPLPAYRSAAGRLLLATCRRGPAGPQNADGRAERMRHEFERIRRTGLSYTRGGCVPELVELAAPVRLGRADPVAAIVVCDTVNGIDPRSHGHTLLRTVGAIEESLTGPS</sequence>
<gene>
    <name evidence="6" type="ORF">AN218_00035</name>
</gene>
<accession>A0A1E7LDG7</accession>
<dbReference type="Pfam" id="PF09339">
    <property type="entry name" value="HTH_IclR"/>
    <property type="match status" value="1"/>
</dbReference>
<dbReference type="PROSITE" id="PS51078">
    <property type="entry name" value="ICLR_ED"/>
    <property type="match status" value="1"/>
</dbReference>
<dbReference type="SMART" id="SM00346">
    <property type="entry name" value="HTH_ICLR"/>
    <property type="match status" value="1"/>
</dbReference>
<keyword evidence="2" id="KW-0238">DNA-binding</keyword>
<dbReference type="InterPro" id="IPR036390">
    <property type="entry name" value="WH_DNA-bd_sf"/>
</dbReference>
<evidence type="ECO:0000313" key="7">
    <source>
        <dbReference type="Proteomes" id="UP000176005"/>
    </source>
</evidence>
<dbReference type="PROSITE" id="PS51077">
    <property type="entry name" value="HTH_ICLR"/>
    <property type="match status" value="1"/>
</dbReference>
<dbReference type="PATRIC" id="fig|518642.10.peg.1847"/>
<dbReference type="SUPFAM" id="SSF46785">
    <property type="entry name" value="Winged helix' DNA-binding domain"/>
    <property type="match status" value="1"/>
</dbReference>
<comment type="caution">
    <text evidence="6">The sequence shown here is derived from an EMBL/GenBank/DDBJ whole genome shotgun (WGS) entry which is preliminary data.</text>
</comment>
<proteinExistence type="predicted"/>
<keyword evidence="3" id="KW-0804">Transcription</keyword>
<protein>
    <recommendedName>
        <fullName evidence="8">IclR family transcriptional regulator</fullName>
    </recommendedName>
</protein>
<dbReference type="GO" id="GO:0045892">
    <property type="term" value="P:negative regulation of DNA-templated transcription"/>
    <property type="evidence" value="ECO:0007669"/>
    <property type="project" value="TreeGrafter"/>
</dbReference>
<dbReference type="EMBL" id="LJGW01000005">
    <property type="protein sequence ID" value="OEV14269.1"/>
    <property type="molecule type" value="Genomic_DNA"/>
</dbReference>
<dbReference type="GO" id="GO:0003677">
    <property type="term" value="F:DNA binding"/>
    <property type="evidence" value="ECO:0007669"/>
    <property type="project" value="UniProtKB-KW"/>
</dbReference>
<evidence type="ECO:0008006" key="8">
    <source>
        <dbReference type="Google" id="ProtNLM"/>
    </source>
</evidence>
<dbReference type="Gene3D" id="3.30.450.40">
    <property type="match status" value="1"/>
</dbReference>
<dbReference type="Gene3D" id="1.10.10.10">
    <property type="entry name" value="Winged helix-like DNA-binding domain superfamily/Winged helix DNA-binding domain"/>
    <property type="match status" value="1"/>
</dbReference>
<reference evidence="6 7" key="1">
    <citation type="journal article" date="2016" name="Front. Microbiol.">
        <title>Comparative Genomics Analysis of Streptomyces Species Reveals Their Adaptation to the Marine Environment and Their Diversity at the Genomic Level.</title>
        <authorList>
            <person name="Tian X."/>
            <person name="Zhang Z."/>
            <person name="Yang T."/>
            <person name="Chen M."/>
            <person name="Li J."/>
            <person name="Chen F."/>
            <person name="Yang J."/>
            <person name="Li W."/>
            <person name="Zhang B."/>
            <person name="Zhang Z."/>
            <person name="Wu J."/>
            <person name="Zhang C."/>
            <person name="Long L."/>
            <person name="Xiao J."/>
        </authorList>
    </citation>
    <scope>NUCLEOTIDE SEQUENCE [LARGE SCALE GENOMIC DNA]</scope>
    <source>
        <strain evidence="6 7">SCSIO 10429</strain>
    </source>
</reference>
<dbReference type="PANTHER" id="PTHR30136:SF35">
    <property type="entry name" value="HTH-TYPE TRANSCRIPTIONAL REGULATOR RV1719"/>
    <property type="match status" value="1"/>
</dbReference>
<dbReference type="InterPro" id="IPR036388">
    <property type="entry name" value="WH-like_DNA-bd_sf"/>
</dbReference>
<feature type="non-terminal residue" evidence="6">
    <location>
        <position position="1"/>
    </location>
</feature>
<dbReference type="InterPro" id="IPR029016">
    <property type="entry name" value="GAF-like_dom_sf"/>
</dbReference>
<dbReference type="AlphaFoldDB" id="A0A1E7LDG7"/>
<dbReference type="InterPro" id="IPR050707">
    <property type="entry name" value="HTH_MetabolicPath_Reg"/>
</dbReference>
<keyword evidence="1" id="KW-0805">Transcription regulation</keyword>
<name>A0A1E7LDG7_9ACTN</name>
<dbReference type="GO" id="GO:0003700">
    <property type="term" value="F:DNA-binding transcription factor activity"/>
    <property type="evidence" value="ECO:0007669"/>
    <property type="project" value="TreeGrafter"/>
</dbReference>
<evidence type="ECO:0000256" key="2">
    <source>
        <dbReference type="ARBA" id="ARBA00023125"/>
    </source>
</evidence>
<dbReference type="Proteomes" id="UP000176005">
    <property type="component" value="Unassembled WGS sequence"/>
</dbReference>
<evidence type="ECO:0000313" key="6">
    <source>
        <dbReference type="EMBL" id="OEV14269.1"/>
    </source>
</evidence>
<dbReference type="InterPro" id="IPR014757">
    <property type="entry name" value="Tscrpt_reg_IclR_C"/>
</dbReference>
<evidence type="ECO:0000256" key="3">
    <source>
        <dbReference type="ARBA" id="ARBA00023163"/>
    </source>
</evidence>